<evidence type="ECO:0000313" key="11">
    <source>
        <dbReference type="Proteomes" id="UP000732105"/>
    </source>
</evidence>
<keyword evidence="3" id="KW-1003">Cell membrane</keyword>
<dbReference type="Proteomes" id="UP000732105">
    <property type="component" value="Unassembled WGS sequence"/>
</dbReference>
<keyword evidence="6 7" id="KW-0472">Membrane</keyword>
<sequence length="412" mass="46050">MVLNSSAHLNLPFHIARRYLFSKKKQNVINIISLISVVGVTVGTMALVIVLSAFNGLNQFIDQQYSSFDPDLKILPAKGKTFVPDSVFDSIKKMEEVAFYAEVLEENALLKYGNRQRPAIVKGVDENFTLMTGIDTLMVDGNFVLDAEKFQFAVLGYGVALDLGVGLTFVDQIKFYVPKRNAKLGINPMNAFNTATLYPSGFFQVQIDFDTQYTLVPIEFARNLFSYKNDVSAIELGINDTADIEDVKADIKKILGEDYHVKNRFELHDVVYKMMKTEKAAVFFILAFILVIASFNIIGSLTMLILDKKEDVNTLRSLGANQQTIKQLFLIEGCMISISGAILGVVLGITICFLQIKFGLVKLAAGSFLADAYPVSVHFSDIFIIFITVVLIGFFASRFPVQYITKRYLQFN</sequence>
<dbReference type="PANTHER" id="PTHR30489:SF0">
    <property type="entry name" value="LIPOPROTEIN-RELEASING SYSTEM TRANSMEMBRANE PROTEIN LOLE"/>
    <property type="match status" value="1"/>
</dbReference>
<feature type="transmembrane region" description="Helical" evidence="7">
    <location>
        <begin position="28"/>
        <end position="54"/>
    </location>
</feature>
<dbReference type="InterPro" id="IPR025857">
    <property type="entry name" value="MacB_PCD"/>
</dbReference>
<evidence type="ECO:0000256" key="2">
    <source>
        <dbReference type="ARBA" id="ARBA00005236"/>
    </source>
</evidence>
<comment type="similarity">
    <text evidence="2">Belongs to the ABC-4 integral membrane protein family. LolC/E subfamily.</text>
</comment>
<evidence type="ECO:0000256" key="7">
    <source>
        <dbReference type="SAM" id="Phobius"/>
    </source>
</evidence>
<evidence type="ECO:0000256" key="5">
    <source>
        <dbReference type="ARBA" id="ARBA00022989"/>
    </source>
</evidence>
<evidence type="ECO:0000259" key="9">
    <source>
        <dbReference type="Pfam" id="PF12704"/>
    </source>
</evidence>
<name>A0ABX1X1P9_9BACT</name>
<evidence type="ECO:0000256" key="4">
    <source>
        <dbReference type="ARBA" id="ARBA00022692"/>
    </source>
</evidence>
<proteinExistence type="inferred from homology"/>
<comment type="caution">
    <text evidence="10">The sequence shown here is derived from an EMBL/GenBank/DDBJ whole genome shotgun (WGS) entry which is preliminary data.</text>
</comment>
<comment type="subcellular location">
    <subcellularLocation>
        <location evidence="1">Cell membrane</location>
        <topology evidence="1">Multi-pass membrane protein</topology>
    </subcellularLocation>
</comment>
<evidence type="ECO:0000256" key="3">
    <source>
        <dbReference type="ARBA" id="ARBA00022475"/>
    </source>
</evidence>
<dbReference type="Pfam" id="PF02687">
    <property type="entry name" value="FtsX"/>
    <property type="match status" value="1"/>
</dbReference>
<evidence type="ECO:0000256" key="1">
    <source>
        <dbReference type="ARBA" id="ARBA00004651"/>
    </source>
</evidence>
<feature type="domain" description="ABC3 transporter permease C-terminal" evidence="8">
    <location>
        <begin position="283"/>
        <end position="407"/>
    </location>
</feature>
<keyword evidence="4 7" id="KW-0812">Transmembrane</keyword>
<feature type="domain" description="MacB-like periplasmic core" evidence="9">
    <location>
        <begin position="33"/>
        <end position="253"/>
    </location>
</feature>
<feature type="transmembrane region" description="Helical" evidence="7">
    <location>
        <begin position="327"/>
        <end position="356"/>
    </location>
</feature>
<accession>A0ABX1X1P9</accession>
<evidence type="ECO:0000313" key="10">
    <source>
        <dbReference type="EMBL" id="NOU62056.1"/>
    </source>
</evidence>
<dbReference type="EMBL" id="RZNH01000050">
    <property type="protein sequence ID" value="NOU62056.1"/>
    <property type="molecule type" value="Genomic_DNA"/>
</dbReference>
<evidence type="ECO:0000259" key="8">
    <source>
        <dbReference type="Pfam" id="PF02687"/>
    </source>
</evidence>
<protein>
    <submittedName>
        <fullName evidence="10">ABC transporter permease</fullName>
    </submittedName>
</protein>
<evidence type="ECO:0000256" key="6">
    <source>
        <dbReference type="ARBA" id="ARBA00023136"/>
    </source>
</evidence>
<gene>
    <name evidence="10" type="ORF">ELS83_19840</name>
</gene>
<reference evidence="10 11" key="1">
    <citation type="submission" date="2018-12" db="EMBL/GenBank/DDBJ databases">
        <title>Marinifilum JC070 sp. nov., a marine bacterium isolated from Yongle Blue Hole in the South China Sea.</title>
        <authorList>
            <person name="Fu T."/>
        </authorList>
    </citation>
    <scope>NUCLEOTIDE SEQUENCE [LARGE SCALE GENOMIC DNA]</scope>
    <source>
        <strain evidence="10 11">JC070</strain>
    </source>
</reference>
<keyword evidence="5 7" id="KW-1133">Transmembrane helix</keyword>
<keyword evidence="11" id="KW-1185">Reference proteome</keyword>
<dbReference type="PANTHER" id="PTHR30489">
    <property type="entry name" value="LIPOPROTEIN-RELEASING SYSTEM TRANSMEMBRANE PROTEIN LOLE"/>
    <property type="match status" value="1"/>
</dbReference>
<organism evidence="10 11">
    <name type="scientific">Marinifilum caeruleilacunae</name>
    <dbReference type="NCBI Taxonomy" id="2499076"/>
    <lineage>
        <taxon>Bacteria</taxon>
        <taxon>Pseudomonadati</taxon>
        <taxon>Bacteroidota</taxon>
        <taxon>Bacteroidia</taxon>
        <taxon>Marinilabiliales</taxon>
        <taxon>Marinifilaceae</taxon>
    </lineage>
</organism>
<feature type="transmembrane region" description="Helical" evidence="7">
    <location>
        <begin position="376"/>
        <end position="397"/>
    </location>
</feature>
<dbReference type="InterPro" id="IPR003838">
    <property type="entry name" value="ABC3_permease_C"/>
</dbReference>
<feature type="transmembrane region" description="Helical" evidence="7">
    <location>
        <begin position="281"/>
        <end position="306"/>
    </location>
</feature>
<dbReference type="InterPro" id="IPR051447">
    <property type="entry name" value="Lipoprotein-release_system"/>
</dbReference>
<dbReference type="Pfam" id="PF12704">
    <property type="entry name" value="MacB_PCD"/>
    <property type="match status" value="1"/>
</dbReference>